<keyword evidence="2" id="KW-1185">Reference proteome</keyword>
<dbReference type="AlphaFoldDB" id="T2KMJ5"/>
<gene>
    <name evidence="1" type="ORF">BN863_22430</name>
</gene>
<proteinExistence type="predicted"/>
<accession>T2KMJ5</accession>
<dbReference type="HOGENOM" id="CLU_3343957_0_0_10"/>
<protein>
    <submittedName>
        <fullName evidence="1">Uncharacterized protein</fullName>
    </submittedName>
</protein>
<dbReference type="EMBL" id="HG315671">
    <property type="protein sequence ID" value="CDF79955.1"/>
    <property type="molecule type" value="Genomic_DNA"/>
</dbReference>
<name>T2KMJ5_FORAG</name>
<organism evidence="1 2">
    <name type="scientific">Formosa agariphila (strain DSM 15362 / KCTC 12365 / LMG 23005 / KMM 3901 / M-2Alg 35-1)</name>
    <dbReference type="NCBI Taxonomy" id="1347342"/>
    <lineage>
        <taxon>Bacteria</taxon>
        <taxon>Pseudomonadati</taxon>
        <taxon>Bacteroidota</taxon>
        <taxon>Flavobacteriia</taxon>
        <taxon>Flavobacteriales</taxon>
        <taxon>Flavobacteriaceae</taxon>
        <taxon>Formosa</taxon>
    </lineage>
</organism>
<dbReference type="Proteomes" id="UP000016160">
    <property type="component" value="Chromosome"/>
</dbReference>
<dbReference type="PATRIC" id="fig|1347342.6.peg.2251"/>
<sequence>MTDKKPLKRHKSLQPLSRDHHHGLLLAWKIRADLRKI</sequence>
<evidence type="ECO:0000313" key="2">
    <source>
        <dbReference type="Proteomes" id="UP000016160"/>
    </source>
</evidence>
<reference evidence="1 2" key="1">
    <citation type="journal article" date="2013" name="Appl. Environ. Microbiol.">
        <title>The genome of the alga-associated marine flavobacterium Formosa agariphila KMM 3901T reveals a broad potential for degradation of algal polysaccharides.</title>
        <authorList>
            <person name="Mann A.J."/>
            <person name="Hahnke R.L."/>
            <person name="Huang S."/>
            <person name="Werner J."/>
            <person name="Xing P."/>
            <person name="Barbeyron T."/>
            <person name="Huettel B."/>
            <person name="Stueber K."/>
            <person name="Reinhardt R."/>
            <person name="Harder J."/>
            <person name="Gloeckner F.O."/>
            <person name="Amann R.I."/>
            <person name="Teeling H."/>
        </authorList>
    </citation>
    <scope>NUCLEOTIDE SEQUENCE [LARGE SCALE GENOMIC DNA]</scope>
    <source>
        <strain evidence="2">DSM 15362 / KCTC 12365 / LMG 23005 / KMM 3901</strain>
    </source>
</reference>
<evidence type="ECO:0000313" key="1">
    <source>
        <dbReference type="EMBL" id="CDF79955.1"/>
    </source>
</evidence>